<gene>
    <name evidence="1" type="ORF">BaRGS_00037412</name>
</gene>
<comment type="caution">
    <text evidence="1">The sequence shown here is derived from an EMBL/GenBank/DDBJ whole genome shotgun (WGS) entry which is preliminary data.</text>
</comment>
<proteinExistence type="predicted"/>
<organism evidence="1 2">
    <name type="scientific">Batillaria attramentaria</name>
    <dbReference type="NCBI Taxonomy" id="370345"/>
    <lineage>
        <taxon>Eukaryota</taxon>
        <taxon>Metazoa</taxon>
        <taxon>Spiralia</taxon>
        <taxon>Lophotrochozoa</taxon>
        <taxon>Mollusca</taxon>
        <taxon>Gastropoda</taxon>
        <taxon>Caenogastropoda</taxon>
        <taxon>Sorbeoconcha</taxon>
        <taxon>Cerithioidea</taxon>
        <taxon>Batillariidae</taxon>
        <taxon>Batillaria</taxon>
    </lineage>
</organism>
<accession>A0ABD0J8S8</accession>
<dbReference type="AlphaFoldDB" id="A0ABD0J8S8"/>
<evidence type="ECO:0000313" key="1">
    <source>
        <dbReference type="EMBL" id="KAK7466042.1"/>
    </source>
</evidence>
<reference evidence="1 2" key="1">
    <citation type="journal article" date="2023" name="Sci. Data">
        <title>Genome assembly of the Korean intertidal mud-creeper Batillaria attramentaria.</title>
        <authorList>
            <person name="Patra A.K."/>
            <person name="Ho P.T."/>
            <person name="Jun S."/>
            <person name="Lee S.J."/>
            <person name="Kim Y."/>
            <person name="Won Y.J."/>
        </authorList>
    </citation>
    <scope>NUCLEOTIDE SEQUENCE [LARGE SCALE GENOMIC DNA]</scope>
    <source>
        <strain evidence="1">Wonlab-2016</strain>
    </source>
</reference>
<keyword evidence="2" id="KW-1185">Reference proteome</keyword>
<protein>
    <submittedName>
        <fullName evidence="1">Uncharacterized protein</fullName>
    </submittedName>
</protein>
<feature type="non-terminal residue" evidence="1">
    <location>
        <position position="365"/>
    </location>
</feature>
<name>A0ABD0J8S8_9CAEN</name>
<dbReference type="EMBL" id="JACVVK020000559">
    <property type="protein sequence ID" value="KAK7466042.1"/>
    <property type="molecule type" value="Genomic_DNA"/>
</dbReference>
<evidence type="ECO:0000313" key="2">
    <source>
        <dbReference type="Proteomes" id="UP001519460"/>
    </source>
</evidence>
<sequence>MPSIPYTQQMNPNMCYAHWIRQLLSDTGWKHYESKADFKSTCTYRARQAISACKVTRDIENQQGKKLDRNYQRQNVTALLGRLSDAFSVFCESAGGLVRCGRNWITRIRFGGDYVEQGGKRKPIEEVDIEMLARSLTGLFRAGTWLLASRSATDLVTSHRTRGRGEGGLEDGGGRKKSRQLVREVLRHWVHAVGCAVRVGPSQCLYVRCVGILSPVDTFTGSGLTCTVPCTMIVWVRVALINKPAEFHVPRVCHSSHPHPGTWQQRFGFAGGRPGGKQKHHPTFEVLPLMPLCRRRMKRNCDIYLPQGPLCVLMLCQCLSATAHTRRRLATGKETGADHSLGTRLVSPGLAGSGVLGELKAPCPR</sequence>
<dbReference type="Proteomes" id="UP001519460">
    <property type="component" value="Unassembled WGS sequence"/>
</dbReference>